<accession>A0A1C5JWR8</accession>
<organism evidence="1 2">
    <name type="scientific">Micromonospora humi</name>
    <dbReference type="NCBI Taxonomy" id="745366"/>
    <lineage>
        <taxon>Bacteria</taxon>
        <taxon>Bacillati</taxon>
        <taxon>Actinomycetota</taxon>
        <taxon>Actinomycetes</taxon>
        <taxon>Micromonosporales</taxon>
        <taxon>Micromonosporaceae</taxon>
        <taxon>Micromonospora</taxon>
    </lineage>
</organism>
<protein>
    <submittedName>
        <fullName evidence="1">WD40-like Beta Propeller Repeat</fullName>
    </submittedName>
</protein>
<dbReference type="OrthoDB" id="3383117at2"/>
<name>A0A1C5JWR8_9ACTN</name>
<keyword evidence="2" id="KW-1185">Reference proteome</keyword>
<dbReference type="SUPFAM" id="SSF82171">
    <property type="entry name" value="DPP6 N-terminal domain-like"/>
    <property type="match status" value="1"/>
</dbReference>
<gene>
    <name evidence="1" type="ORF">GA0070213_114170</name>
</gene>
<dbReference type="Gene3D" id="2.120.10.30">
    <property type="entry name" value="TolB, C-terminal domain"/>
    <property type="match status" value="1"/>
</dbReference>
<dbReference type="AlphaFoldDB" id="A0A1C5JWR8"/>
<dbReference type="InterPro" id="IPR011042">
    <property type="entry name" value="6-blade_b-propeller_TolB-like"/>
</dbReference>
<reference evidence="2" key="1">
    <citation type="submission" date="2016-06" db="EMBL/GenBank/DDBJ databases">
        <authorList>
            <person name="Varghese N."/>
            <person name="Submissions Spin"/>
        </authorList>
    </citation>
    <scope>NUCLEOTIDE SEQUENCE [LARGE SCALE GENOMIC DNA]</scope>
    <source>
        <strain evidence="2">DSM 45647</strain>
    </source>
</reference>
<sequence>MSDREYDVDLDVLPHRAVARTPVLLPLVGAPGNVAAALDPETGGFVYPPALFGTSRVVLALAPDGRTAAVVDVDPFPASPVVGLHDLATGHERWLVSDERESSDHLAQFSPDGTALAVLTTASDPDDDPETGGLTVVSVIDLAGGGRRRLWTRSKGGWSAESGIGWSPDGRRIAATYLRATDEDDDGIVTVVLDLTGREIAHLDQADLVPPTNAAWVDEDHVVCRFWRDDSWPHVSVDVRDGGRTVVGDGAAPLAGVGQRMFFTGHPEAGPAPTLYAANRDGSDPRPFLTLRGPAALQGCLLAAEPAGPPR</sequence>
<dbReference type="RefSeq" id="WP_091069581.1">
    <property type="nucleotide sequence ID" value="NZ_FMDM01000014.1"/>
</dbReference>
<evidence type="ECO:0000313" key="2">
    <source>
        <dbReference type="Proteomes" id="UP000199360"/>
    </source>
</evidence>
<dbReference type="Proteomes" id="UP000199360">
    <property type="component" value="Unassembled WGS sequence"/>
</dbReference>
<dbReference type="EMBL" id="FMDM01000014">
    <property type="protein sequence ID" value="SCG74761.1"/>
    <property type="molecule type" value="Genomic_DNA"/>
</dbReference>
<dbReference type="STRING" id="745366.GA0070213_114170"/>
<dbReference type="InterPro" id="IPR011659">
    <property type="entry name" value="WD40"/>
</dbReference>
<dbReference type="Pfam" id="PF07676">
    <property type="entry name" value="PD40"/>
    <property type="match status" value="1"/>
</dbReference>
<proteinExistence type="predicted"/>
<evidence type="ECO:0000313" key="1">
    <source>
        <dbReference type="EMBL" id="SCG74761.1"/>
    </source>
</evidence>